<comment type="similarity">
    <text evidence="7">Belongs to the G-protein coupled receptor 1 family.</text>
</comment>
<dbReference type="Gene3D" id="1.20.1070.10">
    <property type="entry name" value="Rhodopsin 7-helix transmembrane proteins"/>
    <property type="match status" value="1"/>
</dbReference>
<evidence type="ECO:0000256" key="8">
    <source>
        <dbReference type="SAM" id="MobiDB-lite"/>
    </source>
</evidence>
<dbReference type="InterPro" id="IPR000276">
    <property type="entry name" value="GPCR_Rhodpsn"/>
</dbReference>
<feature type="compositionally biased region" description="Polar residues" evidence="8">
    <location>
        <begin position="1"/>
        <end position="12"/>
    </location>
</feature>
<dbReference type="GO" id="GO:0005886">
    <property type="term" value="C:plasma membrane"/>
    <property type="evidence" value="ECO:0007669"/>
    <property type="project" value="UniProtKB-SubCell"/>
</dbReference>
<accession>A0ABD0KBP8</accession>
<dbReference type="PRINTS" id="PR00237">
    <property type="entry name" value="GPCRRHODOPSN"/>
</dbReference>
<evidence type="ECO:0000256" key="6">
    <source>
        <dbReference type="ARBA" id="ARBA00023170"/>
    </source>
</evidence>
<dbReference type="InterPro" id="IPR017452">
    <property type="entry name" value="GPCR_Rhodpsn_7TM"/>
</dbReference>
<keyword evidence="7" id="KW-0297">G-protein coupled receptor</keyword>
<dbReference type="PANTHER" id="PTHR24241:SF59">
    <property type="entry name" value="ADIPOKINETIC HORMONE RECEPTOR, ISOFORM C"/>
    <property type="match status" value="1"/>
</dbReference>
<evidence type="ECO:0000256" key="5">
    <source>
        <dbReference type="ARBA" id="ARBA00023136"/>
    </source>
</evidence>
<organism evidence="11 12">
    <name type="scientific">Batillaria attramentaria</name>
    <dbReference type="NCBI Taxonomy" id="370345"/>
    <lineage>
        <taxon>Eukaryota</taxon>
        <taxon>Metazoa</taxon>
        <taxon>Spiralia</taxon>
        <taxon>Lophotrochozoa</taxon>
        <taxon>Mollusca</taxon>
        <taxon>Gastropoda</taxon>
        <taxon>Caenogastropoda</taxon>
        <taxon>Sorbeoconcha</taxon>
        <taxon>Cerithioidea</taxon>
        <taxon>Batillariidae</taxon>
        <taxon>Batillaria</taxon>
    </lineage>
</organism>
<dbReference type="PROSITE" id="PS50262">
    <property type="entry name" value="G_PROTEIN_RECEP_F1_2"/>
    <property type="match status" value="1"/>
</dbReference>
<evidence type="ECO:0000256" key="4">
    <source>
        <dbReference type="ARBA" id="ARBA00022989"/>
    </source>
</evidence>
<dbReference type="AlphaFoldDB" id="A0ABD0KBP8"/>
<keyword evidence="5 9" id="KW-0472">Membrane</keyword>
<evidence type="ECO:0000256" key="1">
    <source>
        <dbReference type="ARBA" id="ARBA00004651"/>
    </source>
</evidence>
<evidence type="ECO:0000313" key="11">
    <source>
        <dbReference type="EMBL" id="KAK7484515.1"/>
    </source>
</evidence>
<dbReference type="PANTHER" id="PTHR24241">
    <property type="entry name" value="NEUROPEPTIDE RECEPTOR-RELATED G-PROTEIN COUPLED RECEPTOR"/>
    <property type="match status" value="1"/>
</dbReference>
<keyword evidence="12" id="KW-1185">Reference proteome</keyword>
<evidence type="ECO:0000256" key="2">
    <source>
        <dbReference type="ARBA" id="ARBA00022475"/>
    </source>
</evidence>
<name>A0ABD0KBP8_9CAEN</name>
<comment type="caution">
    <text evidence="11">The sequence shown here is derived from an EMBL/GenBank/DDBJ whole genome shotgun (WGS) entry which is preliminary data.</text>
</comment>
<evidence type="ECO:0000259" key="10">
    <source>
        <dbReference type="PROSITE" id="PS50262"/>
    </source>
</evidence>
<evidence type="ECO:0000256" key="7">
    <source>
        <dbReference type="RuleBase" id="RU000688"/>
    </source>
</evidence>
<reference evidence="11 12" key="1">
    <citation type="journal article" date="2023" name="Sci. Data">
        <title>Genome assembly of the Korean intertidal mud-creeper Batillaria attramentaria.</title>
        <authorList>
            <person name="Patra A.K."/>
            <person name="Ho P.T."/>
            <person name="Jun S."/>
            <person name="Lee S.J."/>
            <person name="Kim Y."/>
            <person name="Won Y.J."/>
        </authorList>
    </citation>
    <scope>NUCLEOTIDE SEQUENCE [LARGE SCALE GENOMIC DNA]</scope>
    <source>
        <strain evidence="11">Wonlab-2016</strain>
    </source>
</reference>
<keyword evidence="3 7" id="KW-0812">Transmembrane</keyword>
<feature type="transmembrane region" description="Helical" evidence="9">
    <location>
        <begin position="117"/>
        <end position="136"/>
    </location>
</feature>
<keyword evidence="2" id="KW-1003">Cell membrane</keyword>
<keyword evidence="6 7" id="KW-0675">Receptor</keyword>
<dbReference type="GO" id="GO:0004930">
    <property type="term" value="F:G protein-coupled receptor activity"/>
    <property type="evidence" value="ECO:0007669"/>
    <property type="project" value="UniProtKB-KW"/>
</dbReference>
<feature type="transmembrane region" description="Helical" evidence="9">
    <location>
        <begin position="44"/>
        <end position="66"/>
    </location>
</feature>
<evidence type="ECO:0000256" key="9">
    <source>
        <dbReference type="SAM" id="Phobius"/>
    </source>
</evidence>
<feature type="domain" description="G-protein coupled receptors family 1 profile" evidence="10">
    <location>
        <begin position="57"/>
        <end position="189"/>
    </location>
</feature>
<gene>
    <name evidence="11" type="ORF">BaRGS_00024271</name>
</gene>
<keyword evidence="4 9" id="KW-1133">Transmembrane helix</keyword>
<dbReference type="PROSITE" id="PS00237">
    <property type="entry name" value="G_PROTEIN_RECEP_F1_1"/>
    <property type="match status" value="1"/>
</dbReference>
<evidence type="ECO:0000256" key="3">
    <source>
        <dbReference type="ARBA" id="ARBA00022692"/>
    </source>
</evidence>
<proteinExistence type="inferred from homology"/>
<keyword evidence="7" id="KW-0807">Transducer</keyword>
<dbReference type="EMBL" id="JACVVK020000209">
    <property type="protein sequence ID" value="KAK7484515.1"/>
    <property type="molecule type" value="Genomic_DNA"/>
</dbReference>
<protein>
    <recommendedName>
        <fullName evidence="10">G-protein coupled receptors family 1 profile domain-containing protein</fullName>
    </recommendedName>
</protein>
<sequence>MSGETSIEQSPLNMDRTAGENSSQRSPMVMPQEMTFSDDTLVSVIAYPCLFLVASVGNLIVLVTLWRSQGYKSRVNLFIMHLSVADLIVAFIFMPLETIWHATVSWEAGDVACRICMFFRAFGFYLSSFLLVVISLDRYVSIVHPLSTLGGGRRTRWMLGSAWGLSCLCSLPQVSPPFNFLPCWFAETS</sequence>
<evidence type="ECO:0000313" key="12">
    <source>
        <dbReference type="Proteomes" id="UP001519460"/>
    </source>
</evidence>
<feature type="region of interest" description="Disordered" evidence="8">
    <location>
        <begin position="1"/>
        <end position="27"/>
    </location>
</feature>
<dbReference type="Proteomes" id="UP001519460">
    <property type="component" value="Unassembled WGS sequence"/>
</dbReference>
<feature type="transmembrane region" description="Helical" evidence="9">
    <location>
        <begin position="78"/>
        <end position="97"/>
    </location>
</feature>
<dbReference type="Pfam" id="PF00001">
    <property type="entry name" value="7tm_1"/>
    <property type="match status" value="1"/>
</dbReference>
<dbReference type="SUPFAM" id="SSF81321">
    <property type="entry name" value="Family A G protein-coupled receptor-like"/>
    <property type="match status" value="1"/>
</dbReference>
<comment type="subcellular location">
    <subcellularLocation>
        <location evidence="1">Cell membrane</location>
        <topology evidence="1">Multi-pass membrane protein</topology>
    </subcellularLocation>
</comment>